<organism evidence="1 2">
    <name type="scientific">Prauserella sediminis</name>
    <dbReference type="NCBI Taxonomy" id="577680"/>
    <lineage>
        <taxon>Bacteria</taxon>
        <taxon>Bacillati</taxon>
        <taxon>Actinomycetota</taxon>
        <taxon>Actinomycetes</taxon>
        <taxon>Pseudonocardiales</taxon>
        <taxon>Pseudonocardiaceae</taxon>
        <taxon>Prauserella</taxon>
        <taxon>Prauserella salsuginis group</taxon>
    </lineage>
</organism>
<dbReference type="EMBL" id="JACIBS010000020">
    <property type="protein sequence ID" value="MBB3666378.1"/>
    <property type="molecule type" value="Genomic_DNA"/>
</dbReference>
<proteinExistence type="predicted"/>
<sequence length="88" mass="9717">MTGNEIALMYQGGTDRLLQAFDTREVTPEQVRDRLSELGRADPESGHGWEDEFVAAVLTAIRDGHADPVRLAGDALIVTSADFPRWYA</sequence>
<evidence type="ECO:0000313" key="2">
    <source>
        <dbReference type="Proteomes" id="UP000564573"/>
    </source>
</evidence>
<name>A0A839XZ25_9PSEU</name>
<protein>
    <submittedName>
        <fullName evidence="1">Uncharacterized protein</fullName>
    </submittedName>
</protein>
<accession>A0A839XZ25</accession>
<dbReference type="RefSeq" id="WP_183787544.1">
    <property type="nucleotide sequence ID" value="NZ_JACIBS010000020.1"/>
</dbReference>
<comment type="caution">
    <text evidence="1">The sequence shown here is derived from an EMBL/GenBank/DDBJ whole genome shotgun (WGS) entry which is preliminary data.</text>
</comment>
<reference evidence="1 2" key="1">
    <citation type="submission" date="2020-08" db="EMBL/GenBank/DDBJ databases">
        <title>Sequencing the genomes of 1000 actinobacteria strains.</title>
        <authorList>
            <person name="Klenk H.-P."/>
        </authorList>
    </citation>
    <scope>NUCLEOTIDE SEQUENCE [LARGE SCALE GENOMIC DNA]</scope>
    <source>
        <strain evidence="1 2">DSM 45267</strain>
    </source>
</reference>
<dbReference type="Proteomes" id="UP000564573">
    <property type="component" value="Unassembled WGS sequence"/>
</dbReference>
<evidence type="ECO:0000313" key="1">
    <source>
        <dbReference type="EMBL" id="MBB3666378.1"/>
    </source>
</evidence>
<gene>
    <name evidence="1" type="ORF">FB384_005340</name>
</gene>
<dbReference type="AlphaFoldDB" id="A0A839XZ25"/>
<keyword evidence="2" id="KW-1185">Reference proteome</keyword>